<organism evidence="4">
    <name type="scientific">Enterobacter hormaechei</name>
    <dbReference type="NCBI Taxonomy" id="158836"/>
    <lineage>
        <taxon>Bacteria</taxon>
        <taxon>Pseudomonadati</taxon>
        <taxon>Pseudomonadota</taxon>
        <taxon>Gammaproteobacteria</taxon>
        <taxon>Enterobacterales</taxon>
        <taxon>Enterobacteriaceae</taxon>
        <taxon>Enterobacter</taxon>
        <taxon>Enterobacter cloacae complex</taxon>
    </lineage>
</organism>
<dbReference type="InterPro" id="IPR054153">
    <property type="entry name" value="G7C_GBD"/>
</dbReference>
<dbReference type="Proteomes" id="UP000322612">
    <property type="component" value="Unassembled WGS sequence"/>
</dbReference>
<evidence type="ECO:0000313" key="6">
    <source>
        <dbReference type="Proteomes" id="UP000322612"/>
    </source>
</evidence>
<reference evidence="5 6" key="1">
    <citation type="submission" date="2019-08" db="EMBL/GenBank/DDBJ databases">
        <title>Whole genome sequence analysis of bacterial isolates in patients.</title>
        <authorList>
            <person name="Jeong K.C."/>
        </authorList>
    </citation>
    <scope>NUCLEOTIDE SEQUENCE [LARGE SCALE GENOMIC DNA]</scope>
    <source>
        <strain evidence="5 6">KCJ3K342</strain>
    </source>
</reference>
<dbReference type="Gene3D" id="2.10.10.80">
    <property type="match status" value="1"/>
</dbReference>
<evidence type="ECO:0000259" key="2">
    <source>
        <dbReference type="Pfam" id="PF21562"/>
    </source>
</evidence>
<feature type="domain" description="Tail fiber protein third" evidence="2">
    <location>
        <begin position="145"/>
        <end position="208"/>
    </location>
</feature>
<dbReference type="RefSeq" id="WP_003859861.1">
    <property type="nucleotide sequence ID" value="NZ_CAXOEY010000036.1"/>
</dbReference>
<dbReference type="InterPro" id="IPR040775">
    <property type="entry name" value="Tail_spike_N"/>
</dbReference>
<dbReference type="GO" id="GO:0016788">
    <property type="term" value="F:hydrolase activity, acting on ester bonds"/>
    <property type="evidence" value="ECO:0007669"/>
    <property type="project" value="UniProtKB-ARBA"/>
</dbReference>
<evidence type="ECO:0000259" key="1">
    <source>
        <dbReference type="Pfam" id="PF18668"/>
    </source>
</evidence>
<feature type="domain" description="Tailspike protein galactose-binding" evidence="3">
    <location>
        <begin position="484"/>
        <end position="630"/>
    </location>
</feature>
<keyword evidence="4" id="KW-0378">Hydrolase</keyword>
<feature type="domain" description="Tail spike TSP1/Gp66 N-terminal" evidence="1">
    <location>
        <begin position="65"/>
        <end position="123"/>
    </location>
</feature>
<evidence type="ECO:0000259" key="3">
    <source>
        <dbReference type="Pfam" id="PF21988"/>
    </source>
</evidence>
<name>A0A6G4LFD9_9ENTR</name>
<protein>
    <submittedName>
        <fullName evidence="4">SGNH/GDSL hydrolase family protein</fullName>
    </submittedName>
</protein>
<dbReference type="Pfam" id="PF21988">
    <property type="entry name" value="G7C_GBD"/>
    <property type="match status" value="1"/>
</dbReference>
<proteinExistence type="predicted"/>
<dbReference type="InterPro" id="IPR036514">
    <property type="entry name" value="SGNH_hydro_sf"/>
</dbReference>
<evidence type="ECO:0000313" key="5">
    <source>
        <dbReference type="EMBL" id="TYS08908.1"/>
    </source>
</evidence>
<dbReference type="EMBL" id="VTDZ01000093">
    <property type="protein sequence ID" value="TYS08908.1"/>
    <property type="molecule type" value="Genomic_DNA"/>
</dbReference>
<dbReference type="AlphaFoldDB" id="A0A6G4LFD9"/>
<reference evidence="4" key="2">
    <citation type="submission" date="2020-02" db="EMBL/GenBank/DDBJ databases">
        <title>WGS of Carbapenem-Resistant Entrobacteriaceae.</title>
        <authorList>
            <person name="Tokajian S."/>
            <person name="El Chaar M."/>
            <person name="El Khoury M."/>
        </authorList>
    </citation>
    <scope>NUCLEOTIDE SEQUENCE</scope>
    <source>
        <strain evidence="4">EHM_24</strain>
    </source>
</reference>
<sequence>MATTPTNLPVPSESPRDLKFNAGKIDEFVTSKNHAYVDRFGDRHRTITGINYDANQAILGYGYITKKSFEIGATVDNINTALQWESNGEFYRWDGALPKVVPAGSTPNSTGGIGEGKWVSVGDASLRTELSRGQYREDATSCFYVPGFVVDQTTDNRNAAYAFQGVIYIPEDVTVRCNFLPEDDVRKFIGEGKILTRDPWGFDHEFDVSKSCKGSLFTVRGVIHQGMEKKGAQQVSIGVIGDSITDGAWGKQTWTINPNSGGTERNLSSTNYNHSDNGGSHSWFAHFVYTLNMTISRWTSNPAFKGYNCAKSGAKLTDGWGYRNFDYGFFQNAAYGNTAPDTLLISMGWNDVDGVNFESYLDNFDALIRKSWGYGCSVGLVTCNMNDSSRSGLEGAIKRTLASKYPGVEYFDLGTYLRKRGSSDLRNLKNYYVKSDGTFDYTHPQPLGQADMGNAMLWEVCKDTFIPSVKPGEMVSWANADKFWDCVGASSGTHYQFTWENAAGTPALNKMSKVAQATVSSENVTLSTFIFCEEDDMSLFLLEPYTRDSDFTAAGRNHIINVRSPAGKDMAEAEPENLRRLHNSQRLASGVLGEKKTLTTYIGRLRYGINYISVRYDGSPNLVYVPALITGKMNQTKVSINNLRLAKQAGFSGTLIERVNALDGITSNLFDGSQYASLPNWFSAGQNLAGSLLINEPLSDQTGMILFYDPDEKNGYAIQRNGAVLRVGEMVSGVVSTWTNTTVDATKVFQVYFYQTVSPINGASMNIVGTNTYSAFYKKPGGVLGVMNASSSSATFNVTYNAYDMGS</sequence>
<dbReference type="CDD" id="cd00229">
    <property type="entry name" value="SGNH_hydrolase"/>
    <property type="match status" value="1"/>
</dbReference>
<dbReference type="Pfam" id="PF18668">
    <property type="entry name" value="Tail_spike_N"/>
    <property type="match status" value="1"/>
</dbReference>
<dbReference type="EMBL" id="JAAJSZ010000003">
    <property type="protein sequence ID" value="NGE59135.1"/>
    <property type="molecule type" value="Genomic_DNA"/>
</dbReference>
<dbReference type="Pfam" id="PF21562">
    <property type="entry name" value="Gp63_3rd_G7C"/>
    <property type="match status" value="1"/>
</dbReference>
<dbReference type="InterPro" id="IPR049297">
    <property type="entry name" value="Gp63_dom_3"/>
</dbReference>
<dbReference type="SUPFAM" id="SSF52266">
    <property type="entry name" value="SGNH hydrolase"/>
    <property type="match status" value="1"/>
</dbReference>
<accession>A0A6G4LFD9</accession>
<gene>
    <name evidence="5" type="ORF">FZC81_18395</name>
    <name evidence="4" type="ORF">G5638_08270</name>
</gene>
<comment type="caution">
    <text evidence="4">The sequence shown here is derived from an EMBL/GenBank/DDBJ whole genome shotgun (WGS) entry which is preliminary data.</text>
</comment>
<evidence type="ECO:0000313" key="4">
    <source>
        <dbReference type="EMBL" id="NGE59135.1"/>
    </source>
</evidence>
<dbReference type="Gene3D" id="3.40.50.1110">
    <property type="entry name" value="SGNH hydrolase"/>
    <property type="match status" value="1"/>
</dbReference>